<dbReference type="InterPro" id="IPR036511">
    <property type="entry name" value="TGT-like_sf"/>
</dbReference>
<dbReference type="SUPFAM" id="SSF51713">
    <property type="entry name" value="tRNA-guanine transglycosylase"/>
    <property type="match status" value="1"/>
</dbReference>
<dbReference type="Gene3D" id="3.20.20.105">
    <property type="entry name" value="Queuine tRNA-ribosyltransferase-like"/>
    <property type="match status" value="1"/>
</dbReference>
<dbReference type="GO" id="GO:0006400">
    <property type="term" value="P:tRNA modification"/>
    <property type="evidence" value="ECO:0007669"/>
    <property type="project" value="InterPro"/>
</dbReference>
<evidence type="ECO:0000313" key="2">
    <source>
        <dbReference type="Proteomes" id="UP000008206"/>
    </source>
</evidence>
<dbReference type="OrthoDB" id="2866199at2"/>
<dbReference type="EMBL" id="CP002200">
    <property type="protein sequence ID" value="ADN18114.1"/>
    <property type="molecule type" value="Genomic_DNA"/>
</dbReference>
<proteinExistence type="predicted"/>
<dbReference type="Proteomes" id="UP000008206">
    <property type="component" value="Plasmid Cy782202"/>
</dbReference>
<organism evidence="1 2">
    <name type="scientific">Gloeothece verrucosa (strain PCC 7822)</name>
    <name type="common">Cyanothece sp. (strain PCC 7822)</name>
    <dbReference type="NCBI Taxonomy" id="497965"/>
    <lineage>
        <taxon>Bacteria</taxon>
        <taxon>Bacillati</taxon>
        <taxon>Cyanobacteriota</taxon>
        <taxon>Cyanophyceae</taxon>
        <taxon>Oscillatoriophycideae</taxon>
        <taxon>Chroococcales</taxon>
        <taxon>Aphanothecaceae</taxon>
        <taxon>Gloeothece</taxon>
        <taxon>Gloeothece verrucosa</taxon>
    </lineage>
</organism>
<keyword evidence="2" id="KW-1185">Reference proteome</keyword>
<evidence type="ECO:0008006" key="3">
    <source>
        <dbReference type="Google" id="ProtNLM"/>
    </source>
</evidence>
<dbReference type="AlphaFoldDB" id="E0UMD4"/>
<dbReference type="KEGG" id="cyj:Cyan7822_6319"/>
<keyword evidence="1" id="KW-0614">Plasmid</keyword>
<accession>E0UMD4</accession>
<protein>
    <recommendedName>
        <fullName evidence="3">tRNA-guanine(15) transglycosylase-like domain-containing protein</fullName>
    </recommendedName>
</protein>
<dbReference type="HOGENOM" id="CLU_945678_0_0_3"/>
<dbReference type="RefSeq" id="WP_013334862.1">
    <property type="nucleotide sequence ID" value="NC_014534.1"/>
</dbReference>
<reference evidence="2" key="1">
    <citation type="journal article" date="2011" name="MBio">
        <title>Novel metabolic attributes of the genus Cyanothece, comprising a group of unicellular nitrogen-fixing Cyanobacteria.</title>
        <authorList>
            <person name="Bandyopadhyay A."/>
            <person name="Elvitigala T."/>
            <person name="Welsh E."/>
            <person name="Stockel J."/>
            <person name="Liberton M."/>
            <person name="Min H."/>
            <person name="Sherman L.A."/>
            <person name="Pakrasi H.B."/>
        </authorList>
    </citation>
    <scope>NUCLEOTIDE SEQUENCE [LARGE SCALE GENOMIC DNA]</scope>
    <source>
        <strain evidence="2">PCC 7822</strain>
        <plasmid evidence="2">Cy782202</plasmid>
    </source>
</reference>
<evidence type="ECO:0000313" key="1">
    <source>
        <dbReference type="EMBL" id="ADN18114.1"/>
    </source>
</evidence>
<gene>
    <name evidence="1" type="ordered locus">Cyan7822_6319</name>
</gene>
<sequence length="294" mass="33759">MTQFVPFIGKTDYFNSNPRLPLWQLIPPPVLPLSWLLSLNINPGLIPPFRIIPDCGVWSYKNLKIPRIGNNLVTPLWAIKQYQKRAKPGDIVIAIDHLLMGINNEERREFNRQSSQQFLKLSKLYLPQCYPMAVIHGIGISQKLQELKRLYHLGYRYFAVGGLLSNSHNQHQLLGIVEIIKNHLSDNCYLHILGVSNYQLAGKFGQLAINSHDSSTWIKEAFLGYYYHWKNNKLNKLKLSSINLPSCSCTACSFLGVQLLSRREYKLKLAAHNLIQNLLAYGEYQCREKPLSLL</sequence>
<name>E0UMD4_GLOV7</name>
<geneLocation type="plasmid" evidence="1 2">
    <name>Cy782202</name>
</geneLocation>